<accession>A0ABU0CVF7</accession>
<reference evidence="6 7" key="1">
    <citation type="submission" date="2023-07" db="EMBL/GenBank/DDBJ databases">
        <title>Genomic Encyclopedia of Type Strains, Phase IV (KMG-IV): sequencing the most valuable type-strain genomes for metagenomic binning, comparative biology and taxonomic classification.</title>
        <authorList>
            <person name="Goeker M."/>
        </authorList>
    </citation>
    <scope>NUCLEOTIDE SEQUENCE [LARGE SCALE GENOMIC DNA]</scope>
    <source>
        <strain evidence="6 7">DSM 17740</strain>
    </source>
</reference>
<dbReference type="EMBL" id="JAUSUQ010000013">
    <property type="protein sequence ID" value="MDQ0340406.1"/>
    <property type="molecule type" value="Genomic_DNA"/>
</dbReference>
<proteinExistence type="inferred from homology"/>
<evidence type="ECO:0000259" key="5">
    <source>
        <dbReference type="PROSITE" id="PS51352"/>
    </source>
</evidence>
<evidence type="ECO:0000256" key="3">
    <source>
        <dbReference type="ARBA" id="ARBA00023157"/>
    </source>
</evidence>
<evidence type="ECO:0000313" key="7">
    <source>
        <dbReference type="Proteomes" id="UP001232445"/>
    </source>
</evidence>
<evidence type="ECO:0000256" key="4">
    <source>
        <dbReference type="ARBA" id="ARBA00037420"/>
    </source>
</evidence>
<evidence type="ECO:0000313" key="6">
    <source>
        <dbReference type="EMBL" id="MDQ0340406.1"/>
    </source>
</evidence>
<dbReference type="SUPFAM" id="SSF52833">
    <property type="entry name" value="Thioredoxin-like"/>
    <property type="match status" value="1"/>
</dbReference>
<comment type="similarity">
    <text evidence="1">Belongs to the peroxiredoxin family. AhpC/Prx1 subfamily.</text>
</comment>
<dbReference type="InterPro" id="IPR000866">
    <property type="entry name" value="AhpC/TSA"/>
</dbReference>
<dbReference type="PANTHER" id="PTHR10681:SF128">
    <property type="entry name" value="THIOREDOXIN-DEPENDENT PEROXIDE REDUCTASE, MITOCHONDRIAL"/>
    <property type="match status" value="1"/>
</dbReference>
<dbReference type="InterPro" id="IPR036249">
    <property type="entry name" value="Thioredoxin-like_sf"/>
</dbReference>
<keyword evidence="7" id="KW-1185">Reference proteome</keyword>
<dbReference type="Pfam" id="PF00578">
    <property type="entry name" value="AhpC-TSA"/>
    <property type="match status" value="1"/>
</dbReference>
<comment type="caution">
    <text evidence="6">The sequence shown here is derived from an EMBL/GenBank/DDBJ whole genome shotgun (WGS) entry which is preliminary data.</text>
</comment>
<comment type="function">
    <text evidence="4">Thiol-specific peroxidase that catalyzes the reduction of hydrogen peroxide and organic hydroperoxides to water and alcohols, respectively. Plays a role in cell protection against oxidative stress by detoxifying peroxides.</text>
</comment>
<protein>
    <submittedName>
        <fullName evidence="6">Alkyl hydroperoxide reductase subunit AhpC</fullName>
    </submittedName>
</protein>
<dbReference type="Proteomes" id="UP001232445">
    <property type="component" value="Unassembled WGS sequence"/>
</dbReference>
<dbReference type="PROSITE" id="PS51352">
    <property type="entry name" value="THIOREDOXIN_2"/>
    <property type="match status" value="1"/>
</dbReference>
<sequence length="112" mass="12803">MPSYEDDLPRFEEYDTQVLGISVDSVFSHKAWAKSIGGITYPLLADFYPHGEVSKKYGVFRDNPDQPAYGASERALLIIDKEGVIRFIDVHPIDQQPDNEELFEVLRKLESQ</sequence>
<dbReference type="InterPro" id="IPR013766">
    <property type="entry name" value="Thioredoxin_domain"/>
</dbReference>
<feature type="domain" description="Thioredoxin" evidence="5">
    <location>
        <begin position="1"/>
        <end position="111"/>
    </location>
</feature>
<dbReference type="Gene3D" id="3.40.30.10">
    <property type="entry name" value="Glutaredoxin"/>
    <property type="match status" value="1"/>
</dbReference>
<dbReference type="InterPro" id="IPR050217">
    <property type="entry name" value="Peroxiredoxin"/>
</dbReference>
<keyword evidence="3" id="KW-1015">Disulfide bond</keyword>
<dbReference type="PANTHER" id="PTHR10681">
    <property type="entry name" value="THIOREDOXIN PEROXIDASE"/>
    <property type="match status" value="1"/>
</dbReference>
<organism evidence="6 7">
    <name type="scientific">Caldalkalibacillus uzonensis</name>
    <dbReference type="NCBI Taxonomy" id="353224"/>
    <lineage>
        <taxon>Bacteria</taxon>
        <taxon>Bacillati</taxon>
        <taxon>Bacillota</taxon>
        <taxon>Bacilli</taxon>
        <taxon>Bacillales</taxon>
        <taxon>Bacillaceae</taxon>
        <taxon>Caldalkalibacillus</taxon>
    </lineage>
</organism>
<keyword evidence="2" id="KW-0560">Oxidoreductase</keyword>
<gene>
    <name evidence="6" type="ORF">J2S00_003215</name>
</gene>
<name>A0ABU0CVF7_9BACI</name>
<evidence type="ECO:0000256" key="2">
    <source>
        <dbReference type="ARBA" id="ARBA00023002"/>
    </source>
</evidence>
<evidence type="ECO:0000256" key="1">
    <source>
        <dbReference type="ARBA" id="ARBA00009796"/>
    </source>
</evidence>